<dbReference type="Gene3D" id="6.10.250.690">
    <property type="match status" value="1"/>
</dbReference>
<evidence type="ECO:0000256" key="4">
    <source>
        <dbReference type="ARBA" id="ARBA00023012"/>
    </source>
</evidence>
<dbReference type="InterPro" id="IPR001867">
    <property type="entry name" value="OmpR/PhoB-type_DNA-bd"/>
</dbReference>
<keyword evidence="6 9" id="KW-0238">DNA-binding</keyword>
<dbReference type="Gene3D" id="1.10.10.10">
    <property type="entry name" value="Winged helix-like DNA-binding domain superfamily/Winged helix DNA-binding domain"/>
    <property type="match status" value="1"/>
</dbReference>
<dbReference type="InterPro" id="IPR036388">
    <property type="entry name" value="WH-like_DNA-bd_sf"/>
</dbReference>
<dbReference type="GO" id="GO:0006355">
    <property type="term" value="P:regulation of DNA-templated transcription"/>
    <property type="evidence" value="ECO:0007669"/>
    <property type="project" value="InterPro"/>
</dbReference>
<dbReference type="FunFam" id="3.40.50.2300:FF:000002">
    <property type="entry name" value="DNA-binding response regulator PhoP"/>
    <property type="match status" value="1"/>
</dbReference>
<dbReference type="SMART" id="SM00862">
    <property type="entry name" value="Trans_reg_C"/>
    <property type="match status" value="1"/>
</dbReference>
<comment type="subcellular location">
    <subcellularLocation>
        <location evidence="1">Cytoplasm</location>
    </subcellularLocation>
</comment>
<dbReference type="Pfam" id="PF00072">
    <property type="entry name" value="Response_reg"/>
    <property type="match status" value="1"/>
</dbReference>
<evidence type="ECO:0000256" key="8">
    <source>
        <dbReference type="PROSITE-ProRule" id="PRU00169"/>
    </source>
</evidence>
<keyword evidence="5" id="KW-0805">Transcription regulation</keyword>
<evidence type="ECO:0000256" key="3">
    <source>
        <dbReference type="ARBA" id="ARBA00022553"/>
    </source>
</evidence>
<keyword evidence="4" id="KW-0902">Two-component regulatory system</keyword>
<reference evidence="12 13" key="1">
    <citation type="journal article" date="2014" name="BMC Genomics">
        <title>A genomic perspective on a new bacterial genus and species from the Alcaligenaceae family, Basilea psittacipulmonis.</title>
        <authorList>
            <person name="Whiteson K.L."/>
            <person name="Hernandez D."/>
            <person name="Lazarevic V."/>
            <person name="Gaia N."/>
            <person name="Farinelli L."/>
            <person name="Francois P."/>
            <person name="Pilo P."/>
            <person name="Frey J."/>
            <person name="Schrenzel J."/>
        </authorList>
    </citation>
    <scope>NUCLEOTIDE SEQUENCE [LARGE SCALE GENOMIC DNA]</scope>
    <source>
        <strain evidence="12 13">DSM 24701</strain>
    </source>
</reference>
<dbReference type="eggNOG" id="COG0745">
    <property type="taxonomic scope" value="Bacteria"/>
</dbReference>
<sequence length="219" mass="24553">MRVLLVEDDQLIANGIKVGLQASGFLVDSFEDGQSAVHAIEAAAYDAVVLDLTLPKLDGLEVLKIWRQRKIKTPVLILTARDALDERVQGLQLGADDYLCKPFELLELTARLQALIRRSHGYVDSVLSHQDVVMNMATRTVTLKGEPLNLTSKEYHLLSLFLLNPESVLTREFIEEKLYSWDDEVSSNALEVYIHHLRKKLGNTFIKTVHGVGYTLGKA</sequence>
<dbReference type="KEGG" id="bpsi:IX83_02445"/>
<dbReference type="FunFam" id="1.10.10.10:FF:000005">
    <property type="entry name" value="Two-component system response regulator"/>
    <property type="match status" value="1"/>
</dbReference>
<evidence type="ECO:0000256" key="6">
    <source>
        <dbReference type="ARBA" id="ARBA00023125"/>
    </source>
</evidence>
<dbReference type="SUPFAM" id="SSF52172">
    <property type="entry name" value="CheY-like"/>
    <property type="match status" value="1"/>
</dbReference>
<dbReference type="GO" id="GO:0000156">
    <property type="term" value="F:phosphorelay response regulator activity"/>
    <property type="evidence" value="ECO:0007669"/>
    <property type="project" value="TreeGrafter"/>
</dbReference>
<dbReference type="PROSITE" id="PS51755">
    <property type="entry name" value="OMPR_PHOB"/>
    <property type="match status" value="1"/>
</dbReference>
<dbReference type="GO" id="GO:0000976">
    <property type="term" value="F:transcription cis-regulatory region binding"/>
    <property type="evidence" value="ECO:0007669"/>
    <property type="project" value="TreeGrafter"/>
</dbReference>
<dbReference type="InterPro" id="IPR011006">
    <property type="entry name" value="CheY-like_superfamily"/>
</dbReference>
<dbReference type="InterPro" id="IPR039420">
    <property type="entry name" value="WalR-like"/>
</dbReference>
<dbReference type="PANTHER" id="PTHR48111:SF35">
    <property type="entry name" value="TRANSCRIPTIONAL REGULATORY PROTEIN QSEB"/>
    <property type="match status" value="1"/>
</dbReference>
<keyword evidence="2" id="KW-0963">Cytoplasm</keyword>
<name>A0A077DGP3_9BURK</name>
<dbReference type="PANTHER" id="PTHR48111">
    <property type="entry name" value="REGULATOR OF RPOS"/>
    <property type="match status" value="1"/>
</dbReference>
<accession>A0A077DGP3</accession>
<evidence type="ECO:0000313" key="12">
    <source>
        <dbReference type="EMBL" id="AIL32328.1"/>
    </source>
</evidence>
<evidence type="ECO:0000256" key="2">
    <source>
        <dbReference type="ARBA" id="ARBA00022490"/>
    </source>
</evidence>
<evidence type="ECO:0000313" key="13">
    <source>
        <dbReference type="Proteomes" id="UP000028945"/>
    </source>
</evidence>
<gene>
    <name evidence="12" type="ORF">IX83_02445</name>
</gene>
<dbReference type="InterPro" id="IPR001789">
    <property type="entry name" value="Sig_transdc_resp-reg_receiver"/>
</dbReference>
<dbReference type="EMBL" id="CP009238">
    <property type="protein sequence ID" value="AIL32328.1"/>
    <property type="molecule type" value="Genomic_DNA"/>
</dbReference>
<dbReference type="OrthoDB" id="9802426at2"/>
<dbReference type="PROSITE" id="PS50110">
    <property type="entry name" value="RESPONSE_REGULATORY"/>
    <property type="match status" value="1"/>
</dbReference>
<keyword evidence="7" id="KW-0804">Transcription</keyword>
<evidence type="ECO:0000256" key="1">
    <source>
        <dbReference type="ARBA" id="ARBA00004496"/>
    </source>
</evidence>
<dbReference type="CDD" id="cd17624">
    <property type="entry name" value="REC_OmpR_PmrA-like"/>
    <property type="match status" value="1"/>
</dbReference>
<organism evidence="12 13">
    <name type="scientific">Basilea psittacipulmonis DSM 24701</name>
    <dbReference type="NCBI Taxonomy" id="1072685"/>
    <lineage>
        <taxon>Bacteria</taxon>
        <taxon>Pseudomonadati</taxon>
        <taxon>Pseudomonadota</taxon>
        <taxon>Betaproteobacteria</taxon>
        <taxon>Burkholderiales</taxon>
        <taxon>Alcaligenaceae</taxon>
        <taxon>Basilea</taxon>
    </lineage>
</organism>
<dbReference type="STRING" id="1072685.IX83_02445"/>
<dbReference type="Gene3D" id="3.40.50.2300">
    <property type="match status" value="1"/>
</dbReference>
<dbReference type="HOGENOM" id="CLU_000445_30_1_4"/>
<evidence type="ECO:0000259" key="10">
    <source>
        <dbReference type="PROSITE" id="PS50110"/>
    </source>
</evidence>
<dbReference type="Proteomes" id="UP000028945">
    <property type="component" value="Chromosome"/>
</dbReference>
<feature type="modified residue" description="4-aspartylphosphate" evidence="8">
    <location>
        <position position="51"/>
    </location>
</feature>
<protein>
    <submittedName>
        <fullName evidence="12">Transcriptional regulator</fullName>
    </submittedName>
</protein>
<dbReference type="GO" id="GO:0005829">
    <property type="term" value="C:cytosol"/>
    <property type="evidence" value="ECO:0007669"/>
    <property type="project" value="TreeGrafter"/>
</dbReference>
<feature type="domain" description="OmpR/PhoB-type" evidence="11">
    <location>
        <begin position="124"/>
        <end position="218"/>
    </location>
</feature>
<dbReference type="SMART" id="SM00448">
    <property type="entry name" value="REC"/>
    <property type="match status" value="1"/>
</dbReference>
<dbReference type="CDD" id="cd00383">
    <property type="entry name" value="trans_reg_C"/>
    <property type="match status" value="1"/>
</dbReference>
<evidence type="ECO:0000256" key="9">
    <source>
        <dbReference type="PROSITE-ProRule" id="PRU01091"/>
    </source>
</evidence>
<dbReference type="AlphaFoldDB" id="A0A077DGP3"/>
<evidence type="ECO:0000256" key="7">
    <source>
        <dbReference type="ARBA" id="ARBA00023163"/>
    </source>
</evidence>
<dbReference type="RefSeq" id="WP_038498771.1">
    <property type="nucleotide sequence ID" value="NZ_AFWK01000105.1"/>
</dbReference>
<dbReference type="Pfam" id="PF00486">
    <property type="entry name" value="Trans_reg_C"/>
    <property type="match status" value="1"/>
</dbReference>
<proteinExistence type="predicted"/>
<feature type="domain" description="Response regulatory" evidence="10">
    <location>
        <begin position="2"/>
        <end position="116"/>
    </location>
</feature>
<evidence type="ECO:0000259" key="11">
    <source>
        <dbReference type="PROSITE" id="PS51755"/>
    </source>
</evidence>
<evidence type="ECO:0000256" key="5">
    <source>
        <dbReference type="ARBA" id="ARBA00023015"/>
    </source>
</evidence>
<feature type="DNA-binding region" description="OmpR/PhoB-type" evidence="9">
    <location>
        <begin position="124"/>
        <end position="218"/>
    </location>
</feature>
<keyword evidence="3 8" id="KW-0597">Phosphoprotein</keyword>
<keyword evidence="13" id="KW-1185">Reference proteome</keyword>
<dbReference type="GO" id="GO:0032993">
    <property type="term" value="C:protein-DNA complex"/>
    <property type="evidence" value="ECO:0007669"/>
    <property type="project" value="TreeGrafter"/>
</dbReference>